<protein>
    <submittedName>
        <fullName evidence="1">Uncharacterized protein</fullName>
    </submittedName>
</protein>
<dbReference type="EMBL" id="JBGNUJ010000007">
    <property type="protein sequence ID" value="KAL3958040.1"/>
    <property type="molecule type" value="Genomic_DNA"/>
</dbReference>
<evidence type="ECO:0000313" key="2">
    <source>
        <dbReference type="Proteomes" id="UP001638806"/>
    </source>
</evidence>
<dbReference type="Proteomes" id="UP001638806">
    <property type="component" value="Unassembled WGS sequence"/>
</dbReference>
<name>A0ACC4DRW7_PURLI</name>
<comment type="caution">
    <text evidence="1">The sequence shown here is derived from an EMBL/GenBank/DDBJ whole genome shotgun (WGS) entry which is preliminary data.</text>
</comment>
<organism evidence="1 2">
    <name type="scientific">Purpureocillium lilacinum</name>
    <name type="common">Paecilomyces lilacinus</name>
    <dbReference type="NCBI Taxonomy" id="33203"/>
    <lineage>
        <taxon>Eukaryota</taxon>
        <taxon>Fungi</taxon>
        <taxon>Dikarya</taxon>
        <taxon>Ascomycota</taxon>
        <taxon>Pezizomycotina</taxon>
        <taxon>Sordariomycetes</taxon>
        <taxon>Hypocreomycetidae</taxon>
        <taxon>Hypocreales</taxon>
        <taxon>Ophiocordycipitaceae</taxon>
        <taxon>Purpureocillium</taxon>
    </lineage>
</organism>
<reference evidence="1" key="1">
    <citation type="submission" date="2024-12" db="EMBL/GenBank/DDBJ databases">
        <title>Comparative genomics and development of molecular markers within Purpureocillium lilacinum and among Purpureocillium species.</title>
        <authorList>
            <person name="Yeh Z.-Y."/>
            <person name="Ni N.-T."/>
            <person name="Lo P.-H."/>
            <person name="Mushyakhwo K."/>
            <person name="Lin C.-F."/>
            <person name="Nai Y.-S."/>
        </authorList>
    </citation>
    <scope>NUCLEOTIDE SEQUENCE</scope>
    <source>
        <strain evidence="1">NCHU-NPUST-175</strain>
    </source>
</reference>
<keyword evidence="2" id="KW-1185">Reference proteome</keyword>
<accession>A0ACC4DRW7</accession>
<sequence>MTTGPSPQCPGQAPTRAIQRNILNFHFQSRRRSPSRHALERRACAPCRPALPNSRQQHVRHQWRRRRQERQQSGLTVGELLAKARPALQSLTVPKRQPRSGWPSPRPLPGGGGQRPGGNGAQWDRVRELDAFGFPKRVEGVSRKVPGVSGDSGSGWAHKTASATGKDKGKMSDKERAEQERIQREMERRERAMMEGLFNTMSRVEESLARTAARGASRNVVCRASGGKPGSCLMTRRVESLSEVAGRMVLAAEHQKAEALFVPVFGLGLGVWT</sequence>
<proteinExistence type="predicted"/>
<gene>
    <name evidence="1" type="ORF">ACCO45_008618</name>
</gene>
<evidence type="ECO:0000313" key="1">
    <source>
        <dbReference type="EMBL" id="KAL3958040.1"/>
    </source>
</evidence>